<protein>
    <submittedName>
        <fullName evidence="9">NIPA-like protein</fullName>
    </submittedName>
</protein>
<evidence type="ECO:0000256" key="4">
    <source>
        <dbReference type="ARBA" id="ARBA00022833"/>
    </source>
</evidence>
<feature type="region of interest" description="Disordered" evidence="6">
    <location>
        <begin position="1"/>
        <end position="36"/>
    </location>
</feature>
<dbReference type="PANTHER" id="PTHR15835">
    <property type="entry name" value="NUCLEAR-INTERACTING PARTNER OF ALK"/>
    <property type="match status" value="1"/>
</dbReference>
<comment type="caution">
    <text evidence="9">The sequence shown here is derived from an EMBL/GenBank/DDBJ whole genome shotgun (WGS) entry which is preliminary data.</text>
</comment>
<evidence type="ECO:0000256" key="6">
    <source>
        <dbReference type="SAM" id="MobiDB-lite"/>
    </source>
</evidence>
<evidence type="ECO:0000313" key="9">
    <source>
        <dbReference type="EMBL" id="KAK8084270.1"/>
    </source>
</evidence>
<dbReference type="InterPro" id="IPR013909">
    <property type="entry name" value="NuBaID_C"/>
</dbReference>
<dbReference type="RefSeq" id="XP_066668779.1">
    <property type="nucleotide sequence ID" value="XM_066809856.1"/>
</dbReference>
<keyword evidence="4" id="KW-0862">Zinc</keyword>
<keyword evidence="3" id="KW-0863">Zinc-finger</keyword>
<comment type="subcellular location">
    <subcellularLocation>
        <location evidence="1">Nucleus</location>
    </subcellularLocation>
</comment>
<evidence type="ECO:0000256" key="1">
    <source>
        <dbReference type="ARBA" id="ARBA00004123"/>
    </source>
</evidence>
<feature type="region of interest" description="Disordered" evidence="6">
    <location>
        <begin position="509"/>
        <end position="549"/>
    </location>
</feature>
<feature type="region of interest" description="Disordered" evidence="6">
    <location>
        <begin position="422"/>
        <end position="468"/>
    </location>
</feature>
<evidence type="ECO:0000259" key="8">
    <source>
        <dbReference type="Pfam" id="PF08600"/>
    </source>
</evidence>
<evidence type="ECO:0000256" key="3">
    <source>
        <dbReference type="ARBA" id="ARBA00022771"/>
    </source>
</evidence>
<dbReference type="Proteomes" id="UP001433268">
    <property type="component" value="Unassembled WGS sequence"/>
</dbReference>
<accession>A0ABR1WL77</accession>
<evidence type="ECO:0000256" key="2">
    <source>
        <dbReference type="ARBA" id="ARBA00022723"/>
    </source>
</evidence>
<keyword evidence="2" id="KW-0479">Metal-binding</keyword>
<feature type="compositionally biased region" description="Low complexity" evidence="6">
    <location>
        <begin position="19"/>
        <end position="29"/>
    </location>
</feature>
<feature type="compositionally biased region" description="Polar residues" evidence="6">
    <location>
        <begin position="525"/>
        <end position="543"/>
    </location>
</feature>
<gene>
    <name evidence="9" type="ORF">PG997_005541</name>
</gene>
<name>A0ABR1WL77_9PEZI</name>
<dbReference type="GeneID" id="92042916"/>
<evidence type="ECO:0000259" key="7">
    <source>
        <dbReference type="Pfam" id="PF07967"/>
    </source>
</evidence>
<feature type="domain" description="C3HC-type" evidence="7">
    <location>
        <begin position="135"/>
        <end position="273"/>
    </location>
</feature>
<evidence type="ECO:0000256" key="5">
    <source>
        <dbReference type="ARBA" id="ARBA00023242"/>
    </source>
</evidence>
<keyword evidence="10" id="KW-1185">Reference proteome</keyword>
<dbReference type="EMBL" id="JAQQWN010000005">
    <property type="protein sequence ID" value="KAK8084270.1"/>
    <property type="molecule type" value="Genomic_DNA"/>
</dbReference>
<reference evidence="9 10" key="1">
    <citation type="submission" date="2023-01" db="EMBL/GenBank/DDBJ databases">
        <title>Analysis of 21 Apiospora genomes using comparative genomics revels a genus with tremendous synthesis potential of carbohydrate active enzymes and secondary metabolites.</title>
        <authorList>
            <person name="Sorensen T."/>
        </authorList>
    </citation>
    <scope>NUCLEOTIDE SEQUENCE [LARGE SCALE GENOMIC DNA]</scope>
    <source>
        <strain evidence="9 10">CBS 114990</strain>
    </source>
</reference>
<feature type="compositionally biased region" description="Basic residues" evidence="6">
    <location>
        <begin position="424"/>
        <end position="440"/>
    </location>
</feature>
<organism evidence="9 10">
    <name type="scientific">Apiospora hydei</name>
    <dbReference type="NCBI Taxonomy" id="1337664"/>
    <lineage>
        <taxon>Eukaryota</taxon>
        <taxon>Fungi</taxon>
        <taxon>Dikarya</taxon>
        <taxon>Ascomycota</taxon>
        <taxon>Pezizomycotina</taxon>
        <taxon>Sordariomycetes</taxon>
        <taxon>Xylariomycetidae</taxon>
        <taxon>Amphisphaeriales</taxon>
        <taxon>Apiosporaceae</taxon>
        <taxon>Apiospora</taxon>
    </lineage>
</organism>
<evidence type="ECO:0000313" key="10">
    <source>
        <dbReference type="Proteomes" id="UP001433268"/>
    </source>
</evidence>
<feature type="domain" description="NuBaID C-terminal" evidence="8">
    <location>
        <begin position="315"/>
        <end position="418"/>
    </location>
</feature>
<sequence>MNATKRKFNNLIQGLGAKSTPTSPSSTSFDDLDDPTMVRHSDLATATASVLNRAPTVGSTASAESAATSTSTRAPVSALTAELLSKRRRTGVPGSKPVNEPGATIRTLVSNVTVRKSTSKATENSFSNEPPRYCPSDRSQLIKRLGTFQELTEWTPKPDKVNEIEWAKRGWICSGKETVRCSLCNKELVVNTSKRGSEGKNVSVLAGSEFQEALVKKFAEQIVEAHQEDCLWRRRGCDDTLLRLSLTSPQTAIPELRQRYDELCIRPAFLPYDFNLRLPDSMQLQTIKAQLPPKFFTDPPPPKTIPPTTKPNDVALALALAGWQGLSNARIGQVPNSAACTTCLRRLGLWMFKSKEVNPDTKQVIIPAPMDHLDLVREHRFFCPWRNAASQRNPGSSIAEAEDKTAWEILLQTVRNAAYLRSQGSHKKLSTTPRHGRSKSKSSVAPTTPTPNNGASSPGGRPGSAGGEELTEEQLLMMSPETAVDDDEEGADDDKKRWARLRRVKTLFESKAGKKLRRLSRPGSVVSSRPATAKSTTPDTTASGGAAAE</sequence>
<keyword evidence="5" id="KW-0539">Nucleus</keyword>
<dbReference type="InterPro" id="IPR012935">
    <property type="entry name" value="NuBaID_N"/>
</dbReference>
<proteinExistence type="predicted"/>
<dbReference type="Pfam" id="PF07967">
    <property type="entry name" value="zf-C3HC"/>
    <property type="match status" value="1"/>
</dbReference>
<dbReference type="Pfam" id="PF08600">
    <property type="entry name" value="NuBaID_C"/>
    <property type="match status" value="1"/>
</dbReference>
<dbReference type="PANTHER" id="PTHR15835:SF6">
    <property type="entry name" value="ZINC FINGER C3HC-TYPE PROTEIN 1"/>
    <property type="match status" value="1"/>
</dbReference>